<dbReference type="EMBL" id="JYDJ01000111">
    <property type="protein sequence ID" value="KRX43782.1"/>
    <property type="molecule type" value="Genomic_DNA"/>
</dbReference>
<keyword evidence="2" id="KW-1185">Reference proteome</keyword>
<evidence type="ECO:0000313" key="1">
    <source>
        <dbReference type="EMBL" id="KRX43782.1"/>
    </source>
</evidence>
<sequence>METRRQAFETEVQLVNCDGHEPIFNRVAASFCISVRGFKVTTEGVGAAVIVTQDACCTPTGLHLRIVSFCPQRSILAWGFVPKIIVAVHLLEVAPFLFLVTPGTVCSPLAVLLEHV</sequence>
<dbReference type="AlphaFoldDB" id="A0A0V0TXL9"/>
<reference evidence="1 2" key="1">
    <citation type="submission" date="2015-01" db="EMBL/GenBank/DDBJ databases">
        <title>Evolution of Trichinella species and genotypes.</title>
        <authorList>
            <person name="Korhonen P.K."/>
            <person name="Edoardo P."/>
            <person name="Giuseppe L.R."/>
            <person name="Gasser R.B."/>
        </authorList>
    </citation>
    <scope>NUCLEOTIDE SEQUENCE [LARGE SCALE GENOMIC DNA]</scope>
    <source>
        <strain evidence="1">ISS417</strain>
    </source>
</reference>
<evidence type="ECO:0000313" key="2">
    <source>
        <dbReference type="Proteomes" id="UP000055048"/>
    </source>
</evidence>
<protein>
    <submittedName>
        <fullName evidence="1">Uncharacterized protein</fullName>
    </submittedName>
</protein>
<name>A0A0V0TXL9_9BILA</name>
<gene>
    <name evidence="1" type="ORF">T05_14806</name>
</gene>
<dbReference type="Proteomes" id="UP000055048">
    <property type="component" value="Unassembled WGS sequence"/>
</dbReference>
<accession>A0A0V0TXL9</accession>
<comment type="caution">
    <text evidence="1">The sequence shown here is derived from an EMBL/GenBank/DDBJ whole genome shotgun (WGS) entry which is preliminary data.</text>
</comment>
<proteinExistence type="predicted"/>
<organism evidence="1 2">
    <name type="scientific">Trichinella murrelli</name>
    <dbReference type="NCBI Taxonomy" id="144512"/>
    <lineage>
        <taxon>Eukaryota</taxon>
        <taxon>Metazoa</taxon>
        <taxon>Ecdysozoa</taxon>
        <taxon>Nematoda</taxon>
        <taxon>Enoplea</taxon>
        <taxon>Dorylaimia</taxon>
        <taxon>Trichinellida</taxon>
        <taxon>Trichinellidae</taxon>
        <taxon>Trichinella</taxon>
    </lineage>
</organism>